<keyword evidence="3" id="KW-0288">FMN</keyword>
<protein>
    <submittedName>
        <fullName evidence="6">NADPH-flavin oxidoreductase</fullName>
    </submittedName>
</protein>
<dbReference type="PATRIC" id="fig|1360.106.peg.325"/>
<dbReference type="PANTHER" id="PTHR43425:SF2">
    <property type="entry name" value="OXYGEN-INSENSITIVE NADPH NITROREDUCTASE"/>
    <property type="match status" value="1"/>
</dbReference>
<dbReference type="InterPro" id="IPR029479">
    <property type="entry name" value="Nitroreductase"/>
</dbReference>
<evidence type="ECO:0000256" key="2">
    <source>
        <dbReference type="ARBA" id="ARBA00022630"/>
    </source>
</evidence>
<proteinExistence type="inferred from homology"/>
<reference evidence="7" key="1">
    <citation type="submission" date="2015-10" db="EMBL/GenBank/DDBJ databases">
        <title>Draft Genome Sequences of 11 Lactococcus lactis subspecies cremoris strains.</title>
        <authorList>
            <person name="Wels M."/>
            <person name="Backus L."/>
            <person name="Boekhorst J."/>
            <person name="Dijkstra A."/>
            <person name="Beerthuizen M."/>
            <person name="Kelly W."/>
            <person name="Siezen R."/>
            <person name="Bachmann H."/>
            <person name="Van Hijum S."/>
        </authorList>
    </citation>
    <scope>NUCLEOTIDE SEQUENCE [LARGE SCALE GENOMIC DNA]</scope>
    <source>
        <strain evidence="7">LMG8520</strain>
    </source>
</reference>
<evidence type="ECO:0000313" key="6">
    <source>
        <dbReference type="EMBL" id="KSU05719.1"/>
    </source>
</evidence>
<dbReference type="SUPFAM" id="SSF55469">
    <property type="entry name" value="FMN-dependent nitroreductase-like"/>
    <property type="match status" value="1"/>
</dbReference>
<dbReference type="InterPro" id="IPR016446">
    <property type="entry name" value="Flavin_OxRdtase_Frp"/>
</dbReference>
<dbReference type="PANTHER" id="PTHR43425">
    <property type="entry name" value="OXYGEN-INSENSITIVE NADPH NITROREDUCTASE"/>
    <property type="match status" value="1"/>
</dbReference>
<keyword evidence="2" id="KW-0285">Flavoprotein</keyword>
<organism evidence="6 7">
    <name type="scientific">Lactococcus lactis subsp. lactis</name>
    <name type="common">Streptococcus lactis</name>
    <dbReference type="NCBI Taxonomy" id="1360"/>
    <lineage>
        <taxon>Bacteria</taxon>
        <taxon>Bacillati</taxon>
        <taxon>Bacillota</taxon>
        <taxon>Bacilli</taxon>
        <taxon>Lactobacillales</taxon>
        <taxon>Streptococcaceae</taxon>
        <taxon>Lactococcus</taxon>
    </lineage>
</organism>
<dbReference type="InterPro" id="IPR000415">
    <property type="entry name" value="Nitroreductase-like"/>
</dbReference>
<name>A0A0V8CWR9_LACLL</name>
<evidence type="ECO:0000256" key="4">
    <source>
        <dbReference type="ARBA" id="ARBA00023002"/>
    </source>
</evidence>
<comment type="caution">
    <text evidence="6">The sequence shown here is derived from an EMBL/GenBank/DDBJ whole genome shotgun (WGS) entry which is preliminary data.</text>
</comment>
<evidence type="ECO:0000256" key="1">
    <source>
        <dbReference type="ARBA" id="ARBA00008366"/>
    </source>
</evidence>
<dbReference type="EMBL" id="LKLP01000124">
    <property type="protein sequence ID" value="KSU05719.1"/>
    <property type="molecule type" value="Genomic_DNA"/>
</dbReference>
<dbReference type="Proteomes" id="UP000054230">
    <property type="component" value="Unassembled WGS sequence"/>
</dbReference>
<accession>A0A0V8CWR9</accession>
<evidence type="ECO:0000259" key="5">
    <source>
        <dbReference type="Pfam" id="PF00881"/>
    </source>
</evidence>
<dbReference type="Pfam" id="PF00881">
    <property type="entry name" value="Nitroreductase"/>
    <property type="match status" value="1"/>
</dbReference>
<dbReference type="GO" id="GO:0016491">
    <property type="term" value="F:oxidoreductase activity"/>
    <property type="evidence" value="ECO:0007669"/>
    <property type="project" value="UniProtKB-KW"/>
</dbReference>
<gene>
    <name evidence="6" type="ORF">LMG8520_2481</name>
</gene>
<keyword evidence="4" id="KW-0560">Oxidoreductase</keyword>
<evidence type="ECO:0000313" key="7">
    <source>
        <dbReference type="Proteomes" id="UP000054230"/>
    </source>
</evidence>
<evidence type="ECO:0000256" key="3">
    <source>
        <dbReference type="ARBA" id="ARBA00022643"/>
    </source>
</evidence>
<comment type="similarity">
    <text evidence="1">Belongs to the flavin oxidoreductase frp family.</text>
</comment>
<feature type="domain" description="Nitroreductase" evidence="5">
    <location>
        <begin position="13"/>
        <end position="66"/>
    </location>
</feature>
<dbReference type="Gene3D" id="3.40.109.10">
    <property type="entry name" value="NADH Oxidase"/>
    <property type="match status" value="1"/>
</dbReference>
<sequence>MTETNETIDLMMNHTSVRNFTEEAIEPKDLEKIIKAAQMASTWKNFQSYSVIVVESQAQKDAIYEFQPQKSIKNCAAYFSFCWRFKSCSKGSRIASRQFPTARN</sequence>
<dbReference type="AlphaFoldDB" id="A0A0V8CWR9"/>